<keyword evidence="5" id="KW-0119">Carbohydrate metabolism</keyword>
<proteinExistence type="inferred from homology"/>
<dbReference type="InterPro" id="IPR045321">
    <property type="entry name" value="Cts1-like"/>
</dbReference>
<dbReference type="EMBL" id="JARTCD010000013">
    <property type="protein sequence ID" value="KAJ8660460.1"/>
    <property type="molecule type" value="Genomic_DNA"/>
</dbReference>
<feature type="compositionally biased region" description="Low complexity" evidence="10">
    <location>
        <begin position="345"/>
        <end position="374"/>
    </location>
</feature>
<evidence type="ECO:0000256" key="4">
    <source>
        <dbReference type="ARBA" id="ARBA00023024"/>
    </source>
</evidence>
<comment type="catalytic activity">
    <reaction evidence="1">
        <text>Random endo-hydrolysis of N-acetyl-beta-D-glucosaminide (1-&gt;4)-beta-linkages in chitin and chitodextrins.</text>
        <dbReference type="EC" id="3.2.1.14"/>
    </reaction>
</comment>
<keyword evidence="4" id="KW-0146">Chitin degradation</keyword>
<feature type="domain" description="GH18" evidence="12">
    <location>
        <begin position="33"/>
        <end position="328"/>
    </location>
</feature>
<dbReference type="PANTHER" id="PTHR45708:SF49">
    <property type="entry name" value="ENDOCHITINASE"/>
    <property type="match status" value="1"/>
</dbReference>
<dbReference type="SUPFAM" id="SSF51445">
    <property type="entry name" value="(Trans)glycosidases"/>
    <property type="match status" value="1"/>
</dbReference>
<dbReference type="EC" id="3.2.1.14" evidence="2"/>
<dbReference type="InterPro" id="IPR017853">
    <property type="entry name" value="GH"/>
</dbReference>
<name>A0AAD7V7S4_9FUNG</name>
<feature type="compositionally biased region" description="Gly residues" evidence="10">
    <location>
        <begin position="159"/>
        <end position="171"/>
    </location>
</feature>
<evidence type="ECO:0000256" key="1">
    <source>
        <dbReference type="ARBA" id="ARBA00000822"/>
    </source>
</evidence>
<dbReference type="InterPro" id="IPR001579">
    <property type="entry name" value="Glyco_hydro_18_chit_AS"/>
</dbReference>
<dbReference type="Proteomes" id="UP001234581">
    <property type="component" value="Unassembled WGS sequence"/>
</dbReference>
<dbReference type="AlphaFoldDB" id="A0AAD7V7S4"/>
<comment type="caution">
    <text evidence="13">The sequence shown here is derived from an EMBL/GenBank/DDBJ whole genome shotgun (WGS) entry which is preliminary data.</text>
</comment>
<evidence type="ECO:0000256" key="7">
    <source>
        <dbReference type="ARBA" id="ARBA00023326"/>
    </source>
</evidence>
<feature type="region of interest" description="Disordered" evidence="10">
    <location>
        <begin position="336"/>
        <end position="374"/>
    </location>
</feature>
<feature type="compositionally biased region" description="Polar residues" evidence="10">
    <location>
        <begin position="423"/>
        <end position="433"/>
    </location>
</feature>
<dbReference type="RefSeq" id="XP_058345373.1">
    <property type="nucleotide sequence ID" value="XM_058483984.1"/>
</dbReference>
<evidence type="ECO:0000256" key="5">
    <source>
        <dbReference type="ARBA" id="ARBA00023277"/>
    </source>
</evidence>
<feature type="compositionally biased region" description="Low complexity" evidence="10">
    <location>
        <begin position="399"/>
        <end position="422"/>
    </location>
</feature>
<keyword evidence="14" id="KW-1185">Reference proteome</keyword>
<dbReference type="InterPro" id="IPR001223">
    <property type="entry name" value="Glyco_hydro18_cat"/>
</dbReference>
<feature type="compositionally biased region" description="Low complexity" evidence="10">
    <location>
        <begin position="145"/>
        <end position="158"/>
    </location>
</feature>
<evidence type="ECO:0000313" key="14">
    <source>
        <dbReference type="Proteomes" id="UP001234581"/>
    </source>
</evidence>
<dbReference type="Gene3D" id="3.20.20.80">
    <property type="entry name" value="Glycosidases"/>
    <property type="match status" value="1"/>
</dbReference>
<evidence type="ECO:0000259" key="12">
    <source>
        <dbReference type="PROSITE" id="PS51910"/>
    </source>
</evidence>
<dbReference type="PROSITE" id="PS01095">
    <property type="entry name" value="GH18_1"/>
    <property type="match status" value="1"/>
</dbReference>
<reference evidence="13 14" key="1">
    <citation type="submission" date="2023-03" db="EMBL/GenBank/DDBJ databases">
        <title>Genome sequence of Lichtheimia ornata CBS 291.66.</title>
        <authorList>
            <person name="Mohabir J.T."/>
            <person name="Shea T.P."/>
            <person name="Kurbessoian T."/>
            <person name="Berby B."/>
            <person name="Fontaine J."/>
            <person name="Livny J."/>
            <person name="Gnirke A."/>
            <person name="Stajich J.E."/>
            <person name="Cuomo C.A."/>
        </authorList>
    </citation>
    <scope>NUCLEOTIDE SEQUENCE [LARGE SCALE GENOMIC DNA]</scope>
    <source>
        <strain evidence="13">CBS 291.66</strain>
    </source>
</reference>
<organism evidence="13 14">
    <name type="scientific">Lichtheimia ornata</name>
    <dbReference type="NCBI Taxonomy" id="688661"/>
    <lineage>
        <taxon>Eukaryota</taxon>
        <taxon>Fungi</taxon>
        <taxon>Fungi incertae sedis</taxon>
        <taxon>Mucoromycota</taxon>
        <taxon>Mucoromycotina</taxon>
        <taxon>Mucoromycetes</taxon>
        <taxon>Mucorales</taxon>
        <taxon>Lichtheimiaceae</taxon>
        <taxon>Lichtheimia</taxon>
    </lineage>
</organism>
<gene>
    <name evidence="13" type="ORF">O0I10_003918</name>
</gene>
<dbReference type="GO" id="GO:0000272">
    <property type="term" value="P:polysaccharide catabolic process"/>
    <property type="evidence" value="ECO:0007669"/>
    <property type="project" value="UniProtKB-KW"/>
</dbReference>
<dbReference type="GO" id="GO:0005576">
    <property type="term" value="C:extracellular region"/>
    <property type="evidence" value="ECO:0007669"/>
    <property type="project" value="TreeGrafter"/>
</dbReference>
<accession>A0AAD7V7S4</accession>
<evidence type="ECO:0000256" key="3">
    <source>
        <dbReference type="ARBA" id="ARBA00022801"/>
    </source>
</evidence>
<dbReference type="CDD" id="cd02877">
    <property type="entry name" value="GH18_hevamine_XipI_class_III"/>
    <property type="match status" value="1"/>
</dbReference>
<dbReference type="Pfam" id="PF00704">
    <property type="entry name" value="Glyco_hydro_18"/>
    <property type="match status" value="1"/>
</dbReference>
<keyword evidence="6 8" id="KW-0326">Glycosidase</keyword>
<evidence type="ECO:0000256" key="6">
    <source>
        <dbReference type="ARBA" id="ARBA00023295"/>
    </source>
</evidence>
<keyword evidence="7" id="KW-0624">Polysaccharide degradation</keyword>
<evidence type="ECO:0000313" key="13">
    <source>
        <dbReference type="EMBL" id="KAJ8660460.1"/>
    </source>
</evidence>
<comment type="similarity">
    <text evidence="9">Belongs to the glycosyl hydrolase 18 family.</text>
</comment>
<dbReference type="PANTHER" id="PTHR45708">
    <property type="entry name" value="ENDOCHITINASE"/>
    <property type="match status" value="1"/>
</dbReference>
<feature type="region of interest" description="Disordered" evidence="10">
    <location>
        <begin position="138"/>
        <end position="171"/>
    </location>
</feature>
<dbReference type="GO" id="GO:0008843">
    <property type="term" value="F:endochitinase activity"/>
    <property type="evidence" value="ECO:0007669"/>
    <property type="project" value="UniProtKB-EC"/>
</dbReference>
<dbReference type="InterPro" id="IPR050542">
    <property type="entry name" value="Glycosyl_Hydrlase18_Chitinase"/>
</dbReference>
<keyword evidence="3 8" id="KW-0378">Hydrolase</keyword>
<feature type="signal peptide" evidence="11">
    <location>
        <begin position="1"/>
        <end position="20"/>
    </location>
</feature>
<keyword evidence="11" id="KW-0732">Signal</keyword>
<evidence type="ECO:0000256" key="2">
    <source>
        <dbReference type="ARBA" id="ARBA00012729"/>
    </source>
</evidence>
<evidence type="ECO:0000256" key="11">
    <source>
        <dbReference type="SAM" id="SignalP"/>
    </source>
</evidence>
<evidence type="ECO:0000256" key="10">
    <source>
        <dbReference type="SAM" id="MobiDB-lite"/>
    </source>
</evidence>
<feature type="chain" id="PRO_5042185964" description="chitinase" evidence="11">
    <location>
        <begin position="21"/>
        <end position="460"/>
    </location>
</feature>
<evidence type="ECO:0000256" key="9">
    <source>
        <dbReference type="RuleBase" id="RU004453"/>
    </source>
</evidence>
<evidence type="ECO:0000256" key="8">
    <source>
        <dbReference type="RuleBase" id="RU000489"/>
    </source>
</evidence>
<protein>
    <recommendedName>
        <fullName evidence="2">chitinase</fullName>
        <ecNumber evidence="2">3.2.1.14</ecNumber>
    </recommendedName>
</protein>
<feature type="region of interest" description="Disordered" evidence="10">
    <location>
        <begin position="396"/>
        <end position="433"/>
    </location>
</feature>
<dbReference type="PROSITE" id="PS51910">
    <property type="entry name" value="GH18_2"/>
    <property type="match status" value="1"/>
</dbReference>
<sequence>MLLRAAITFLIIASRPWINASPDAPKSGMLKQPSLVQYWGQNSAGATSSGQQQPLASYCDDSTDVLVIAFIDQFNIGGQPGLALPCGNNCQDIGNDIKTCQSKGHTILLSLGGASGAYGFQNDQQASQFAETLWNTFGGGGQSGGSDSNSTNGTSDGSGSSGGGGGGGGSRPFGDAVVDGFDLDIEGGGTTGYVKFVEELRRLYKTDSSRQYLITAAPQCPFPDANLNEQILQGVDAVFVQFYNNFCSIDKQFNFDTWDGWASKTSAKVFVGIPGSPKAAGSGYVSMDQLTPAISKVSSSKSYGGIMVWDASQSYSNTQGASPNFAVALGKLVHGGGGGEGGSGNDTSSSGSDNSTNSIQASSPSSSSFLDSATASQTPWAPSSFSSTAEAIDATTTAPSSVWEPSLSPSSSTIPDSVVPSSASIWSPDTAPSTTTQIVTASLSLGLKRFKAHSKTRKVK</sequence>
<dbReference type="GeneID" id="83211331"/>
<dbReference type="GO" id="GO:0006032">
    <property type="term" value="P:chitin catabolic process"/>
    <property type="evidence" value="ECO:0007669"/>
    <property type="project" value="UniProtKB-KW"/>
</dbReference>